<dbReference type="SUPFAM" id="SSF110296">
    <property type="entry name" value="Oligoxyloglucan reducing end-specific cellobiohydrolase"/>
    <property type="match status" value="1"/>
</dbReference>
<dbReference type="PROSITE" id="PS51257">
    <property type="entry name" value="PROKAR_LIPOPROTEIN"/>
    <property type="match status" value="1"/>
</dbReference>
<dbReference type="Gene3D" id="2.130.10.10">
    <property type="entry name" value="YVTN repeat-like/Quinoprotein amine dehydrogenase"/>
    <property type="match status" value="1"/>
</dbReference>
<sequence>MRRTLLVPTLMMTVFLASCGADPTENQTAVPVVEEEEESTTEQVPDRWEATATGTEVSHIHGAGFWQDGRPVIATHTGLMEFKEDGWYELLSNRHDYMGFELVADGFYASGHPAQDSPYKNPLGIVRGTDKGETLDIRSLEGEADFHYMSAGFESESLYVYLETAAQELVPGFYRSLDGGTSFEPMKMDGLEGRGLAGITADASEPKRVFVYGPDGILVSDDGGDTFEPFLEQKNIVTMAAAKGQLAYITKQDASFELVVSDLTEETETTVELPSMTAGSVPIELFIQDGRLLLATSDNSVYVYEGEQWTQLLQAGKVN</sequence>
<protein>
    <submittedName>
        <fullName evidence="2">Uncharacterized protein</fullName>
    </submittedName>
</protein>
<reference evidence="2" key="1">
    <citation type="submission" date="2022-07" db="EMBL/GenBank/DDBJ databases">
        <title>Complete genome of CX2.</title>
        <authorList>
            <person name="Cao G."/>
        </authorList>
    </citation>
    <scope>NUCLEOTIDE SEQUENCE</scope>
    <source>
        <strain evidence="2">CX2</strain>
    </source>
</reference>
<organism evidence="2 3">
    <name type="scientific">Exiguobacterium aurantiacum</name>
    <dbReference type="NCBI Taxonomy" id="33987"/>
    <lineage>
        <taxon>Bacteria</taxon>
        <taxon>Bacillati</taxon>
        <taxon>Bacillota</taxon>
        <taxon>Bacilli</taxon>
        <taxon>Bacillales</taxon>
        <taxon>Bacillales Family XII. Incertae Sedis</taxon>
        <taxon>Exiguobacterium</taxon>
    </lineage>
</organism>
<dbReference type="InterPro" id="IPR015943">
    <property type="entry name" value="WD40/YVTN_repeat-like_dom_sf"/>
</dbReference>
<evidence type="ECO:0000256" key="1">
    <source>
        <dbReference type="SAM" id="SignalP"/>
    </source>
</evidence>
<proteinExistence type="predicted"/>
<feature type="chain" id="PRO_5046014831" evidence="1">
    <location>
        <begin position="21"/>
        <end position="319"/>
    </location>
</feature>
<dbReference type="RefSeq" id="WP_255177802.1">
    <property type="nucleotide sequence ID" value="NZ_CP101462.1"/>
</dbReference>
<dbReference type="NCBIfam" id="NF045728">
    <property type="entry name" value="glycosyl_F510_1955"/>
    <property type="match status" value="1"/>
</dbReference>
<evidence type="ECO:0000313" key="2">
    <source>
        <dbReference type="EMBL" id="UTT43415.1"/>
    </source>
</evidence>
<feature type="signal peptide" evidence="1">
    <location>
        <begin position="1"/>
        <end position="20"/>
    </location>
</feature>
<dbReference type="InterPro" id="IPR054817">
    <property type="entry name" value="Glycosyl_F510_1955-like"/>
</dbReference>
<dbReference type="Proteomes" id="UP001060325">
    <property type="component" value="Chromosome"/>
</dbReference>
<keyword evidence="1" id="KW-0732">Signal</keyword>
<gene>
    <name evidence="2" type="ORF">NMQ00_02635</name>
</gene>
<accession>A0ABY5FP87</accession>
<evidence type="ECO:0000313" key="3">
    <source>
        <dbReference type="Proteomes" id="UP001060325"/>
    </source>
</evidence>
<dbReference type="EMBL" id="CP101462">
    <property type="protein sequence ID" value="UTT43415.1"/>
    <property type="molecule type" value="Genomic_DNA"/>
</dbReference>
<name>A0ABY5FP87_9BACL</name>
<keyword evidence="3" id="KW-1185">Reference proteome</keyword>